<feature type="compositionally biased region" description="Polar residues" evidence="1">
    <location>
        <begin position="228"/>
        <end position="240"/>
    </location>
</feature>
<feature type="region of interest" description="Disordered" evidence="1">
    <location>
        <begin position="210"/>
        <end position="240"/>
    </location>
</feature>
<accession>A0A0N5B5M7</accession>
<evidence type="ECO:0000313" key="3">
    <source>
        <dbReference type="WBParaSite" id="SPAL_0000137100.1"/>
    </source>
</evidence>
<dbReference type="Proteomes" id="UP000046392">
    <property type="component" value="Unplaced"/>
</dbReference>
<keyword evidence="2" id="KW-1185">Reference proteome</keyword>
<dbReference type="WBParaSite" id="SPAL_0000137100.1">
    <property type="protein sequence ID" value="SPAL_0000137100.1"/>
    <property type="gene ID" value="SPAL_0000137100"/>
</dbReference>
<organism evidence="2 3">
    <name type="scientific">Strongyloides papillosus</name>
    <name type="common">Intestinal threadworm</name>
    <dbReference type="NCBI Taxonomy" id="174720"/>
    <lineage>
        <taxon>Eukaryota</taxon>
        <taxon>Metazoa</taxon>
        <taxon>Ecdysozoa</taxon>
        <taxon>Nematoda</taxon>
        <taxon>Chromadorea</taxon>
        <taxon>Rhabditida</taxon>
        <taxon>Tylenchina</taxon>
        <taxon>Panagrolaimomorpha</taxon>
        <taxon>Strongyloidoidea</taxon>
        <taxon>Strongyloididae</taxon>
        <taxon>Strongyloides</taxon>
    </lineage>
</organism>
<feature type="compositionally biased region" description="Basic and acidic residues" evidence="1">
    <location>
        <begin position="210"/>
        <end position="226"/>
    </location>
</feature>
<evidence type="ECO:0000256" key="1">
    <source>
        <dbReference type="SAM" id="MobiDB-lite"/>
    </source>
</evidence>
<reference evidence="3" key="1">
    <citation type="submission" date="2017-02" db="UniProtKB">
        <authorList>
            <consortium name="WormBaseParasite"/>
        </authorList>
    </citation>
    <scope>IDENTIFICATION</scope>
</reference>
<proteinExistence type="predicted"/>
<name>A0A0N5B5M7_STREA</name>
<sequence>MVKQDSYYYFTISGLPLMVTPKMIGKYIESKDLKYTQVQPFNFLGAFRIVGYYETDMIVTESHFKGLKGELKIDGIKYLFFFSEHKQIKLLLNLNIDVPELGAYFIRHQLPVPNIFKAGIGLCYLTKENANEILAIDYHLQQLNGALVLPVNGQMSQFLRNDDIPPNWEDEAIHREPFNRYDEENIEVMENEEEEIERITEEIIAKLNEKDREKEASLNSSREKLKQLKNQRSFPNDQIK</sequence>
<evidence type="ECO:0000313" key="2">
    <source>
        <dbReference type="Proteomes" id="UP000046392"/>
    </source>
</evidence>
<protein>
    <submittedName>
        <fullName evidence="3">Uncharacterized protein</fullName>
    </submittedName>
</protein>
<dbReference type="AlphaFoldDB" id="A0A0N5B5M7"/>